<evidence type="ECO:0000313" key="2">
    <source>
        <dbReference type="EMBL" id="THU72456.1"/>
    </source>
</evidence>
<reference evidence="2 3" key="1">
    <citation type="journal article" date="2019" name="Nat. Plants">
        <title>Genome sequencing of Musa balbisiana reveals subgenome evolution and function divergence in polyploid bananas.</title>
        <authorList>
            <person name="Yao X."/>
        </authorList>
    </citation>
    <scope>NUCLEOTIDE SEQUENCE [LARGE SCALE GENOMIC DNA]</scope>
    <source>
        <strain evidence="3">cv. DH-PKW</strain>
        <tissue evidence="2">Leaves</tissue>
    </source>
</reference>
<organism evidence="2 3">
    <name type="scientific">Musa balbisiana</name>
    <name type="common">Banana</name>
    <dbReference type="NCBI Taxonomy" id="52838"/>
    <lineage>
        <taxon>Eukaryota</taxon>
        <taxon>Viridiplantae</taxon>
        <taxon>Streptophyta</taxon>
        <taxon>Embryophyta</taxon>
        <taxon>Tracheophyta</taxon>
        <taxon>Spermatophyta</taxon>
        <taxon>Magnoliopsida</taxon>
        <taxon>Liliopsida</taxon>
        <taxon>Zingiberales</taxon>
        <taxon>Musaceae</taxon>
        <taxon>Musa</taxon>
    </lineage>
</organism>
<protein>
    <submittedName>
        <fullName evidence="2">Uncharacterized protein</fullName>
    </submittedName>
</protein>
<comment type="caution">
    <text evidence="2">The sequence shown here is derived from an EMBL/GenBank/DDBJ whole genome shotgun (WGS) entry which is preliminary data.</text>
</comment>
<dbReference type="AlphaFoldDB" id="A0A4S8KBI4"/>
<keyword evidence="3" id="KW-1185">Reference proteome</keyword>
<dbReference type="Proteomes" id="UP000317650">
    <property type="component" value="Chromosome 4"/>
</dbReference>
<feature type="coiled-coil region" evidence="1">
    <location>
        <begin position="14"/>
        <end position="57"/>
    </location>
</feature>
<dbReference type="EMBL" id="PYDT01000001">
    <property type="protein sequence ID" value="THU72456.1"/>
    <property type="molecule type" value="Genomic_DNA"/>
</dbReference>
<accession>A0A4S8KBI4</accession>
<keyword evidence="1" id="KW-0175">Coiled coil</keyword>
<evidence type="ECO:0000313" key="3">
    <source>
        <dbReference type="Proteomes" id="UP000317650"/>
    </source>
</evidence>
<name>A0A4S8KBI4_MUSBA</name>
<sequence length="173" mass="20145">MALIDHLYDASRVIKRLADTNSDLYREVEELKTSLHTSDLEEEVNHLKAELKECRARVWTLDDELLTLSRDVKATRTTSWAAKETLKEERLGLPKKIKRAIAEYKKSLGFELGLLRSRQVTYEFGYWVAYARFRSKYPDLELELDPFTNLLEDQGVEMPIKIPFDNSPEVPPN</sequence>
<evidence type="ECO:0000256" key="1">
    <source>
        <dbReference type="SAM" id="Coils"/>
    </source>
</evidence>
<proteinExistence type="predicted"/>
<gene>
    <name evidence="2" type="ORF">C4D60_Mb04t12320</name>
</gene>